<keyword evidence="3" id="KW-1185">Reference proteome</keyword>
<dbReference type="SUPFAM" id="SSF109640">
    <property type="entry name" value="KRAB domain (Kruppel-associated box)"/>
    <property type="match status" value="1"/>
</dbReference>
<name>A0A7J7EA39_DICBM</name>
<dbReference type="Gene3D" id="6.10.140.140">
    <property type="match status" value="1"/>
</dbReference>
<proteinExistence type="predicted"/>
<protein>
    <recommendedName>
        <fullName evidence="1">KRAB domain-containing protein</fullName>
    </recommendedName>
</protein>
<evidence type="ECO:0000313" key="2">
    <source>
        <dbReference type="EMBL" id="KAF5912628.1"/>
    </source>
</evidence>
<feature type="domain" description="KRAB" evidence="1">
    <location>
        <begin position="7"/>
        <end position="32"/>
    </location>
</feature>
<sequence length="98" mass="11416">MNIPQASLSFKDVAVELTQEEWRYMGAAQRALVLLYKTRTNLHTGTRRRSMVIKERISKPKVPRWELSLPFEDEKLSNGCIPNKWSGDYLSETMGFMH</sequence>
<organism evidence="2 3">
    <name type="scientific">Diceros bicornis minor</name>
    <name type="common">South-central black rhinoceros</name>
    <dbReference type="NCBI Taxonomy" id="77932"/>
    <lineage>
        <taxon>Eukaryota</taxon>
        <taxon>Metazoa</taxon>
        <taxon>Chordata</taxon>
        <taxon>Craniata</taxon>
        <taxon>Vertebrata</taxon>
        <taxon>Euteleostomi</taxon>
        <taxon>Mammalia</taxon>
        <taxon>Eutheria</taxon>
        <taxon>Laurasiatheria</taxon>
        <taxon>Perissodactyla</taxon>
        <taxon>Rhinocerotidae</taxon>
        <taxon>Diceros</taxon>
    </lineage>
</organism>
<dbReference type="Pfam" id="PF01352">
    <property type="entry name" value="KRAB"/>
    <property type="match status" value="1"/>
</dbReference>
<reference evidence="2 3" key="1">
    <citation type="journal article" date="2020" name="Mol. Biol. Evol.">
        <title>Interspecific Gene Flow and the Evolution of Specialization in Black and White Rhinoceros.</title>
        <authorList>
            <person name="Moodley Y."/>
            <person name="Westbury M.V."/>
            <person name="Russo I.M."/>
            <person name="Gopalakrishnan S."/>
            <person name="Rakotoarivelo A."/>
            <person name="Olsen R.A."/>
            <person name="Prost S."/>
            <person name="Tunstall T."/>
            <person name="Ryder O.A."/>
            <person name="Dalen L."/>
            <person name="Bruford M.W."/>
        </authorList>
    </citation>
    <scope>NUCLEOTIDE SEQUENCE [LARGE SCALE GENOMIC DNA]</scope>
    <source>
        <strain evidence="2">SBR-YM</strain>
        <tissue evidence="2">Skin</tissue>
    </source>
</reference>
<dbReference type="AlphaFoldDB" id="A0A7J7EA39"/>
<gene>
    <name evidence="2" type="ORF">HPG69_007616</name>
</gene>
<dbReference type="Proteomes" id="UP000551758">
    <property type="component" value="Unassembled WGS sequence"/>
</dbReference>
<dbReference type="InterPro" id="IPR036051">
    <property type="entry name" value="KRAB_dom_sf"/>
</dbReference>
<dbReference type="EMBL" id="JACDTQ010003801">
    <property type="protein sequence ID" value="KAF5912628.1"/>
    <property type="molecule type" value="Genomic_DNA"/>
</dbReference>
<evidence type="ECO:0000259" key="1">
    <source>
        <dbReference type="Pfam" id="PF01352"/>
    </source>
</evidence>
<accession>A0A7J7EA39</accession>
<comment type="caution">
    <text evidence="2">The sequence shown here is derived from an EMBL/GenBank/DDBJ whole genome shotgun (WGS) entry which is preliminary data.</text>
</comment>
<dbReference type="InterPro" id="IPR001909">
    <property type="entry name" value="KRAB"/>
</dbReference>
<dbReference type="GO" id="GO:0006355">
    <property type="term" value="P:regulation of DNA-templated transcription"/>
    <property type="evidence" value="ECO:0007669"/>
    <property type="project" value="InterPro"/>
</dbReference>
<dbReference type="CDD" id="cd07765">
    <property type="entry name" value="KRAB_A-box"/>
    <property type="match status" value="1"/>
</dbReference>
<evidence type="ECO:0000313" key="3">
    <source>
        <dbReference type="Proteomes" id="UP000551758"/>
    </source>
</evidence>